<gene>
    <name evidence="15" type="ORF">J4203_01410</name>
</gene>
<keyword evidence="6 11" id="KW-0819">tRNA processing</keyword>
<keyword evidence="3 11" id="KW-0004">4Fe-4S</keyword>
<evidence type="ECO:0000259" key="12">
    <source>
        <dbReference type="PROSITE" id="PS50926"/>
    </source>
</evidence>
<evidence type="ECO:0000256" key="2">
    <source>
        <dbReference type="ARBA" id="ARBA00008616"/>
    </source>
</evidence>
<evidence type="ECO:0000313" key="16">
    <source>
        <dbReference type="Proteomes" id="UP000678237"/>
    </source>
</evidence>
<dbReference type="InterPro" id="IPR006638">
    <property type="entry name" value="Elp3/MiaA/NifB-like_rSAM"/>
</dbReference>
<dbReference type="NCBIfam" id="TIGR01578">
    <property type="entry name" value="MiaB-like-B"/>
    <property type="match status" value="1"/>
</dbReference>
<dbReference type="Proteomes" id="UP000678237">
    <property type="component" value="Unassembled WGS sequence"/>
</dbReference>
<feature type="domain" description="Radical SAM core" evidence="14">
    <location>
        <begin position="123"/>
        <end position="353"/>
    </location>
</feature>
<feature type="domain" description="MTTase N-terminal" evidence="13">
    <location>
        <begin position="1"/>
        <end position="107"/>
    </location>
</feature>
<dbReference type="InterPro" id="IPR002792">
    <property type="entry name" value="TRAM_dom"/>
</dbReference>
<comment type="similarity">
    <text evidence="2 11">Belongs to the methylthiotransferase family. CDKAL1 subfamily.</text>
</comment>
<dbReference type="PROSITE" id="PS50926">
    <property type="entry name" value="TRAM"/>
    <property type="match status" value="1"/>
</dbReference>
<evidence type="ECO:0000256" key="4">
    <source>
        <dbReference type="ARBA" id="ARBA00022679"/>
    </source>
</evidence>
<feature type="domain" description="TRAM" evidence="12">
    <location>
        <begin position="352"/>
        <end position="414"/>
    </location>
</feature>
<dbReference type="SFLD" id="SFLDS00029">
    <property type="entry name" value="Radical_SAM"/>
    <property type="match status" value="1"/>
</dbReference>
<evidence type="ECO:0000256" key="9">
    <source>
        <dbReference type="ARBA" id="ARBA00023014"/>
    </source>
</evidence>
<reference evidence="15" key="2">
    <citation type="submission" date="2021-05" db="EMBL/GenBank/DDBJ databases">
        <title>Protein family content uncovers lineage relationships and bacterial pathway maintenance mechanisms in DPANN archaea.</title>
        <authorList>
            <person name="Castelle C.J."/>
            <person name="Meheust R."/>
            <person name="Jaffe A.L."/>
            <person name="Seitz K."/>
            <person name="Gong X."/>
            <person name="Baker B.J."/>
            <person name="Banfield J.F."/>
        </authorList>
    </citation>
    <scope>NUCLEOTIDE SEQUENCE</scope>
    <source>
        <strain evidence="15">RIFCSPLOWO2_01_FULL_58_19</strain>
    </source>
</reference>
<evidence type="ECO:0000256" key="7">
    <source>
        <dbReference type="ARBA" id="ARBA00022723"/>
    </source>
</evidence>
<dbReference type="GO" id="GO:0046872">
    <property type="term" value="F:metal ion binding"/>
    <property type="evidence" value="ECO:0007669"/>
    <property type="project" value="UniProtKB-UniRule"/>
</dbReference>
<keyword evidence="5 11" id="KW-0949">S-adenosyl-L-methionine</keyword>
<dbReference type="GO" id="GO:0035598">
    <property type="term" value="F:tRNA (N(6)-L-threonylcarbamoyladenosine(37)-C(2))-methylthiotransferase activity"/>
    <property type="evidence" value="ECO:0007669"/>
    <property type="project" value="UniProtKB-UniRule"/>
</dbReference>
<evidence type="ECO:0000256" key="6">
    <source>
        <dbReference type="ARBA" id="ARBA00022694"/>
    </source>
</evidence>
<evidence type="ECO:0000256" key="11">
    <source>
        <dbReference type="RuleBase" id="RU368081"/>
    </source>
</evidence>
<name>A0A8T4LHZ6_9ARCH</name>
<dbReference type="Gene3D" id="3.40.50.12160">
    <property type="entry name" value="Methylthiotransferase, N-terminal domain"/>
    <property type="match status" value="1"/>
</dbReference>
<comment type="caution">
    <text evidence="15">The sequence shown here is derived from an EMBL/GenBank/DDBJ whole genome shotgun (WGS) entry which is preliminary data.</text>
</comment>
<organism evidence="15 16">
    <name type="scientific">Candidatus Iainarchaeum sp</name>
    <dbReference type="NCBI Taxonomy" id="3101447"/>
    <lineage>
        <taxon>Archaea</taxon>
        <taxon>Candidatus Iainarchaeota</taxon>
        <taxon>Candidatus Iainarchaeia</taxon>
        <taxon>Candidatus Iainarchaeales</taxon>
        <taxon>Candidatus Iainarchaeaceae</taxon>
        <taxon>Candidatus Iainarchaeum</taxon>
    </lineage>
</organism>
<dbReference type="SUPFAM" id="SSF102114">
    <property type="entry name" value="Radical SAM enzymes"/>
    <property type="match status" value="1"/>
</dbReference>
<dbReference type="AlphaFoldDB" id="A0A8T4LHZ6"/>
<dbReference type="Gene3D" id="3.80.30.20">
    <property type="entry name" value="tm_1862 like domain"/>
    <property type="match status" value="1"/>
</dbReference>
<dbReference type="InterPro" id="IPR038135">
    <property type="entry name" value="Methylthiotransferase_N_sf"/>
</dbReference>
<keyword evidence="8 11" id="KW-0408">Iron</keyword>
<dbReference type="Pfam" id="PF04055">
    <property type="entry name" value="Radical_SAM"/>
    <property type="match status" value="1"/>
</dbReference>
<evidence type="ECO:0000256" key="5">
    <source>
        <dbReference type="ARBA" id="ARBA00022691"/>
    </source>
</evidence>
<dbReference type="InterPro" id="IPR005839">
    <property type="entry name" value="Methylthiotransferase"/>
</dbReference>
<dbReference type="CDD" id="cd01335">
    <property type="entry name" value="Radical_SAM"/>
    <property type="match status" value="1"/>
</dbReference>
<evidence type="ECO:0000313" key="15">
    <source>
        <dbReference type="EMBL" id="MBS3062506.1"/>
    </source>
</evidence>
<dbReference type="PANTHER" id="PTHR11918">
    <property type="entry name" value="RADICAL SAM PROTEINS"/>
    <property type="match status" value="1"/>
</dbReference>
<evidence type="ECO:0000256" key="3">
    <source>
        <dbReference type="ARBA" id="ARBA00022485"/>
    </source>
</evidence>
<dbReference type="InterPro" id="IPR013848">
    <property type="entry name" value="Methylthiotransferase_N"/>
</dbReference>
<evidence type="ECO:0000259" key="13">
    <source>
        <dbReference type="PROSITE" id="PS51449"/>
    </source>
</evidence>
<dbReference type="FunFam" id="3.80.30.20:FF:000002">
    <property type="entry name" value="threonylcarbamoyladenosine tRNA methylthiotransferase isoform X2"/>
    <property type="match status" value="1"/>
</dbReference>
<sequence>MKAYVATYGCSLNKADGEQLKGFLAGKGASFCKPGDADLLVINTCAVKQVTEQRMLSRIERLSKLMEKTGKKLVVTGCLPKVSPHRIAEAAPDALQVGPSLAEFSEKMGWPRTEGGPLNPKLRDNQFTSIIALNKGCASHCSFCATKLARGTVGSYDAEELVQQFRHAVAETPEVWLTSPDTGAYGMEKGTNLPKLVQRLLETPGKYRVRVGMMNPQHLLRWVDDYLDLFEDERLYRFFHVPVQAGSPRMLDLMRRGYKVEDFLEACGAIRKRYPDAMISTDAIVGFPTETEDEFRETMDVVERVQPEMVNVSRYGKRPGTVAAKMPGQLTEEAKKARSRELAAACHRIVAKRNAGLVNREFEVLVTEHGLKGRFLGRNQDYKPVILEDDWRGTFVWARVKQAEGAYLVGETMESLLFNANAR</sequence>
<dbReference type="InterPro" id="IPR006466">
    <property type="entry name" value="MiaB-like_arc_euk"/>
</dbReference>
<accession>A0A8T4LHZ6</accession>
<dbReference type="PROSITE" id="PS51918">
    <property type="entry name" value="RADICAL_SAM"/>
    <property type="match status" value="1"/>
</dbReference>
<dbReference type="PROSITE" id="PS51449">
    <property type="entry name" value="MTTASE_N"/>
    <property type="match status" value="1"/>
</dbReference>
<dbReference type="Pfam" id="PF00919">
    <property type="entry name" value="UPF0004"/>
    <property type="match status" value="1"/>
</dbReference>
<evidence type="ECO:0000256" key="8">
    <source>
        <dbReference type="ARBA" id="ARBA00023004"/>
    </source>
</evidence>
<dbReference type="NCBIfam" id="TIGR00089">
    <property type="entry name" value="MiaB/RimO family radical SAM methylthiotransferase"/>
    <property type="match status" value="1"/>
</dbReference>
<reference evidence="15" key="1">
    <citation type="submission" date="2021-03" db="EMBL/GenBank/DDBJ databases">
        <authorList>
            <person name="Jaffe A."/>
        </authorList>
    </citation>
    <scope>NUCLEOTIDE SEQUENCE</scope>
    <source>
        <strain evidence="15">RIFCSPLOWO2_01_FULL_58_19</strain>
    </source>
</reference>
<dbReference type="InterPro" id="IPR007197">
    <property type="entry name" value="rSAM"/>
</dbReference>
<dbReference type="InterPro" id="IPR020612">
    <property type="entry name" value="Methylthiotransferase_CS"/>
</dbReference>
<dbReference type="EMBL" id="JAGVWE010000002">
    <property type="protein sequence ID" value="MBS3062506.1"/>
    <property type="molecule type" value="Genomic_DNA"/>
</dbReference>
<dbReference type="PANTHER" id="PTHR11918:SF45">
    <property type="entry name" value="THREONYLCARBAMOYLADENOSINE TRNA METHYLTHIOTRANSFERASE"/>
    <property type="match status" value="1"/>
</dbReference>
<evidence type="ECO:0000256" key="1">
    <source>
        <dbReference type="ARBA" id="ARBA00002399"/>
    </source>
</evidence>
<proteinExistence type="inferred from homology"/>
<evidence type="ECO:0000256" key="10">
    <source>
        <dbReference type="ARBA" id="ARBA00051661"/>
    </source>
</evidence>
<comment type="function">
    <text evidence="1 11">Catalyzes the methylthiolation of N6-threonylcarbamoyladenosine (t(6)A), leading to the formation of 2-methylthio-N6-threonylcarbamoyladenosine (ms(2)t(6)A) at position 37 in tRNAs that read codons beginning with adenine.</text>
</comment>
<evidence type="ECO:0000259" key="14">
    <source>
        <dbReference type="PROSITE" id="PS51918"/>
    </source>
</evidence>
<comment type="catalytic activity">
    <reaction evidence="10 11">
        <text>N(6)-L-threonylcarbamoyladenosine(37) in tRNA + (sulfur carrier)-SH + AH2 + 2 S-adenosyl-L-methionine = 2-methylsulfanyl-N(6)-L-threonylcarbamoyladenosine(37) in tRNA + (sulfur carrier)-H + 5'-deoxyadenosine + L-methionine + A + S-adenosyl-L-homocysteine + 2 H(+)</text>
        <dbReference type="Rhea" id="RHEA:37075"/>
        <dbReference type="Rhea" id="RHEA-COMP:10163"/>
        <dbReference type="Rhea" id="RHEA-COMP:11092"/>
        <dbReference type="Rhea" id="RHEA-COMP:14737"/>
        <dbReference type="Rhea" id="RHEA-COMP:14739"/>
        <dbReference type="ChEBI" id="CHEBI:13193"/>
        <dbReference type="ChEBI" id="CHEBI:15378"/>
        <dbReference type="ChEBI" id="CHEBI:17319"/>
        <dbReference type="ChEBI" id="CHEBI:17499"/>
        <dbReference type="ChEBI" id="CHEBI:29917"/>
        <dbReference type="ChEBI" id="CHEBI:57844"/>
        <dbReference type="ChEBI" id="CHEBI:57856"/>
        <dbReference type="ChEBI" id="CHEBI:59789"/>
        <dbReference type="ChEBI" id="CHEBI:64428"/>
        <dbReference type="ChEBI" id="CHEBI:74418"/>
        <dbReference type="ChEBI" id="CHEBI:74420"/>
        <dbReference type="EC" id="2.8.4.5"/>
    </reaction>
</comment>
<dbReference type="InterPro" id="IPR023404">
    <property type="entry name" value="rSAM_horseshoe"/>
</dbReference>
<dbReference type="EC" id="2.8.4.5" evidence="11"/>
<protein>
    <recommendedName>
        <fullName evidence="11">tRNA-t(6)A37 methylthiotransferase</fullName>
        <ecNumber evidence="11">2.8.4.5</ecNumber>
    </recommendedName>
</protein>
<dbReference type="Pfam" id="PF01938">
    <property type="entry name" value="TRAM"/>
    <property type="match status" value="1"/>
</dbReference>
<comment type="cofactor">
    <cofactor evidence="11">
        <name>[4Fe-4S] cluster</name>
        <dbReference type="ChEBI" id="CHEBI:49883"/>
    </cofactor>
    <text evidence="11">Binds 1 or 2 [4Fe-4S] cluster. One cluster is coordinated with 3 cysteines and an exchangeable S-adenosyl-L-methionine.</text>
</comment>
<dbReference type="PROSITE" id="PS01278">
    <property type="entry name" value="MTTASE_RADICAL"/>
    <property type="match status" value="1"/>
</dbReference>
<dbReference type="InterPro" id="IPR058240">
    <property type="entry name" value="rSAM_sf"/>
</dbReference>
<keyword evidence="4 11" id="KW-0808">Transferase</keyword>
<keyword evidence="9 11" id="KW-0411">Iron-sulfur</keyword>
<dbReference type="SFLD" id="SFLDG01082">
    <property type="entry name" value="B12-binding_domain_containing"/>
    <property type="match status" value="1"/>
</dbReference>
<dbReference type="GO" id="GO:0051539">
    <property type="term" value="F:4 iron, 4 sulfur cluster binding"/>
    <property type="evidence" value="ECO:0007669"/>
    <property type="project" value="UniProtKB-UniRule"/>
</dbReference>
<keyword evidence="7 11" id="KW-0479">Metal-binding</keyword>
<dbReference type="SMART" id="SM00729">
    <property type="entry name" value="Elp3"/>
    <property type="match status" value="1"/>
</dbReference>